<feature type="compositionally biased region" description="Acidic residues" evidence="5">
    <location>
        <begin position="645"/>
        <end position="665"/>
    </location>
</feature>
<evidence type="ECO:0000256" key="1">
    <source>
        <dbReference type="ARBA" id="ARBA00009005"/>
    </source>
</evidence>
<feature type="region of interest" description="Disordered" evidence="5">
    <location>
        <begin position="1"/>
        <end position="125"/>
    </location>
</feature>
<gene>
    <name evidence="7" type="primary">MCA1_4</name>
    <name evidence="7" type="ORF">EC973_008913</name>
</gene>
<dbReference type="OrthoDB" id="416553at2759"/>
<feature type="region of interest" description="Disordered" evidence="5">
    <location>
        <begin position="744"/>
        <end position="780"/>
    </location>
</feature>
<dbReference type="InterPro" id="IPR030379">
    <property type="entry name" value="G_SEPTIN_dom"/>
</dbReference>
<evidence type="ECO:0000256" key="5">
    <source>
        <dbReference type="SAM" id="MobiDB-lite"/>
    </source>
</evidence>
<comment type="similarity">
    <text evidence="1">Belongs to the peptidase C14B family.</text>
</comment>
<dbReference type="SUPFAM" id="SSF52540">
    <property type="entry name" value="P-loop containing nucleoside triphosphate hydrolases"/>
    <property type="match status" value="1"/>
</dbReference>
<comment type="caution">
    <text evidence="7">The sequence shown here is derived from an EMBL/GenBank/DDBJ whole genome shotgun (WGS) entry which is preliminary data.</text>
</comment>
<reference evidence="7" key="1">
    <citation type="submission" date="2020-01" db="EMBL/GenBank/DDBJ databases">
        <title>Genome Sequencing of Three Apophysomyces-Like Fungal Strains Confirms a Novel Fungal Genus in the Mucoromycota with divergent Burkholderia-like Endosymbiotic Bacteria.</title>
        <authorList>
            <person name="Stajich J.E."/>
            <person name="Macias A.M."/>
            <person name="Carter-House D."/>
            <person name="Lovett B."/>
            <person name="Kasson L.R."/>
            <person name="Berry K."/>
            <person name="Grigoriev I."/>
            <person name="Chang Y."/>
            <person name="Spatafora J."/>
            <person name="Kasson M.T."/>
        </authorList>
    </citation>
    <scope>NUCLEOTIDE SEQUENCE</scope>
    <source>
        <strain evidence="7">NRRL A-21654</strain>
    </source>
</reference>
<dbReference type="Gene3D" id="3.40.50.300">
    <property type="entry name" value="P-loop containing nucleotide triphosphate hydrolases"/>
    <property type="match status" value="1"/>
</dbReference>
<evidence type="ECO:0000259" key="6">
    <source>
        <dbReference type="PROSITE" id="PS51719"/>
    </source>
</evidence>
<comment type="similarity">
    <text evidence="4">Belongs to the TRAFAC class TrmE-Era-EngA-EngB-Septin-like GTPase superfamily. Septin GTPase family.</text>
</comment>
<feature type="compositionally biased region" description="Pro residues" evidence="5">
    <location>
        <begin position="112"/>
        <end position="122"/>
    </location>
</feature>
<dbReference type="GO" id="GO:0004197">
    <property type="term" value="F:cysteine-type endopeptidase activity"/>
    <property type="evidence" value="ECO:0007669"/>
    <property type="project" value="InterPro"/>
</dbReference>
<sequence>MSYPGNYGTPGRQPQYPPPYPPPPGQYPAAPPPIPSQTYPSQYGAYPPPPPQQQYAPPPAVNSPNYRPYPANEHIRPPQYTGPDPVFRPTDPTTAQANYPQPPHSSYNQSPHPVPYGRPPPSGTDQLVMHVNPMMQNRPPPNFQLSNCQGRKRALLIGINYFRSPNELKGCINDVQNVKQFLISLYNFREEDMVILTDDQTNPRFIPTRQNMISGMQWLVHDARPNDSFFFHFSGHGGRVEDRDGDEDDGWDETIYPVDHKMYPGNSGQIVDDVMHQIMVRPLPPGCRLTAIFDSCHSGTALDLPYVYSTQGNIKETSLFKDAGSGLLNAGMQYARGNLGGALSSVMSMGNKLLKGKSVDDRVKQFKSSPADVIMFSGCKDEQTSADSFEAGRSTGAMSYAFTTALRQNRNQSYLQLLNSVRTILREKYSQRPQLSSSHPIDLMGQTKSRKDAVSHLNVMVVGMAGSGKSAFVKTLYERMKHSIIQGTYKESKLAAMKEPLQKTEDLYSISMLLEENGQRTALTVTDTPGLTSGADADQQLRYITNYIDHQFERTLVEETKVHRDAKALDTHIHTCIYFINTTEGVFSDVDRYIIRLLSSRVNVIPVIGKADTLTTAQRETLKKSFRREIFDVMHIPIYGYISTGDEDEEEDVSDSDGDQMEESSENTSQDDQMRESYVQQAKKAEGELQGSVTIKRIVDMLQECVQEDNDQDAAVMIEYLEHIPFTLISYEEDRETGRPVYLSQTTSTDSDIEEPGSPTPINGNRNYPASRNRRKKSDKLQKPILGRRYPWAVVECCNPDHCEFEILKSTLLSAHRDMLRIDTYERFYEQYRTEQLLTRRVNKMMALQAQGKMRV</sequence>
<feature type="compositionally biased region" description="Low complexity" evidence="5">
    <location>
        <begin position="36"/>
        <end position="45"/>
    </location>
</feature>
<feature type="compositionally biased region" description="Pro residues" evidence="5">
    <location>
        <begin position="15"/>
        <end position="35"/>
    </location>
</feature>
<feature type="region of interest" description="Disordered" evidence="5">
    <location>
        <begin position="644"/>
        <end position="686"/>
    </location>
</feature>
<dbReference type="GO" id="GO:0006508">
    <property type="term" value="P:proteolysis"/>
    <property type="evidence" value="ECO:0007669"/>
    <property type="project" value="UniProtKB-KW"/>
</dbReference>
<dbReference type="PROSITE" id="PS51719">
    <property type="entry name" value="G_SEPTIN"/>
    <property type="match status" value="1"/>
</dbReference>
<dbReference type="Pfam" id="PF00656">
    <property type="entry name" value="Peptidase_C14"/>
    <property type="match status" value="1"/>
</dbReference>
<evidence type="ECO:0000256" key="4">
    <source>
        <dbReference type="RuleBase" id="RU004560"/>
    </source>
</evidence>
<dbReference type="PANTHER" id="PTHR48104:SF30">
    <property type="entry name" value="METACASPASE-1"/>
    <property type="match status" value="1"/>
</dbReference>
<dbReference type="AlphaFoldDB" id="A0A8H7BPW5"/>
<dbReference type="EMBL" id="JABAYA010000080">
    <property type="protein sequence ID" value="KAF7726333.1"/>
    <property type="molecule type" value="Genomic_DNA"/>
</dbReference>
<dbReference type="GO" id="GO:0005737">
    <property type="term" value="C:cytoplasm"/>
    <property type="evidence" value="ECO:0007669"/>
    <property type="project" value="TreeGrafter"/>
</dbReference>
<dbReference type="GO" id="GO:0006915">
    <property type="term" value="P:apoptotic process"/>
    <property type="evidence" value="ECO:0007669"/>
    <property type="project" value="UniProtKB-KW"/>
</dbReference>
<dbReference type="InterPro" id="IPR011600">
    <property type="entry name" value="Pept_C14_caspase"/>
</dbReference>
<organism evidence="7 8">
    <name type="scientific">Apophysomyces ossiformis</name>
    <dbReference type="NCBI Taxonomy" id="679940"/>
    <lineage>
        <taxon>Eukaryota</taxon>
        <taxon>Fungi</taxon>
        <taxon>Fungi incertae sedis</taxon>
        <taxon>Mucoromycota</taxon>
        <taxon>Mucoromycotina</taxon>
        <taxon>Mucoromycetes</taxon>
        <taxon>Mucorales</taxon>
        <taxon>Mucorineae</taxon>
        <taxon>Mucoraceae</taxon>
        <taxon>Apophysomyces</taxon>
    </lineage>
</organism>
<protein>
    <submittedName>
        <fullName evidence="7">Ca(2+)-dependent cysteine protease</fullName>
    </submittedName>
</protein>
<keyword evidence="3" id="KW-0378">Hydrolase</keyword>
<keyword evidence="8" id="KW-1185">Reference proteome</keyword>
<evidence type="ECO:0000313" key="7">
    <source>
        <dbReference type="EMBL" id="KAF7726333.1"/>
    </source>
</evidence>
<keyword evidence="4" id="KW-0342">GTP-binding</keyword>
<keyword evidence="4" id="KW-0547">Nucleotide-binding</keyword>
<dbReference type="Proteomes" id="UP000605846">
    <property type="component" value="Unassembled WGS sequence"/>
</dbReference>
<proteinExistence type="inferred from homology"/>
<dbReference type="InterPro" id="IPR050452">
    <property type="entry name" value="Metacaspase"/>
</dbReference>
<feature type="domain" description="Septin-type G" evidence="6">
    <location>
        <begin position="453"/>
        <end position="839"/>
    </location>
</feature>
<dbReference type="PANTHER" id="PTHR48104">
    <property type="entry name" value="METACASPASE-4"/>
    <property type="match status" value="1"/>
</dbReference>
<feature type="compositionally biased region" description="Pro residues" evidence="5">
    <location>
        <begin position="46"/>
        <end position="61"/>
    </location>
</feature>
<dbReference type="Pfam" id="PF00735">
    <property type="entry name" value="Septin"/>
    <property type="match status" value="2"/>
</dbReference>
<keyword evidence="2" id="KW-0053">Apoptosis</keyword>
<evidence type="ECO:0000313" key="8">
    <source>
        <dbReference type="Proteomes" id="UP000605846"/>
    </source>
</evidence>
<keyword evidence="3" id="KW-0788">Thiol protease</keyword>
<dbReference type="GO" id="GO:0005525">
    <property type="term" value="F:GTP binding"/>
    <property type="evidence" value="ECO:0007669"/>
    <property type="project" value="UniProtKB-KW"/>
</dbReference>
<dbReference type="InterPro" id="IPR027417">
    <property type="entry name" value="P-loop_NTPase"/>
</dbReference>
<accession>A0A8H7BPW5</accession>
<name>A0A8H7BPW5_9FUNG</name>
<dbReference type="InterPro" id="IPR029030">
    <property type="entry name" value="Caspase-like_dom_sf"/>
</dbReference>
<evidence type="ECO:0000256" key="2">
    <source>
        <dbReference type="ARBA" id="ARBA00022703"/>
    </source>
</evidence>
<feature type="compositionally biased region" description="Polar residues" evidence="5">
    <location>
        <begin position="91"/>
        <end position="111"/>
    </location>
</feature>
<keyword evidence="7" id="KW-0645">Protease</keyword>
<feature type="compositionally biased region" description="Polar residues" evidence="5">
    <location>
        <begin position="760"/>
        <end position="770"/>
    </location>
</feature>
<dbReference type="SUPFAM" id="SSF52129">
    <property type="entry name" value="Caspase-like"/>
    <property type="match status" value="1"/>
</dbReference>
<evidence type="ECO:0000256" key="3">
    <source>
        <dbReference type="ARBA" id="ARBA00022807"/>
    </source>
</evidence>
<dbReference type="Gene3D" id="3.40.50.12660">
    <property type="match status" value="2"/>
</dbReference>